<comment type="similarity">
    <text evidence="2">Belongs to the peptidase S54 family.</text>
</comment>
<dbReference type="InterPro" id="IPR038236">
    <property type="entry name" value="GlpG_N_sf"/>
</dbReference>
<dbReference type="Proteomes" id="UP000664654">
    <property type="component" value="Unassembled WGS sequence"/>
</dbReference>
<comment type="subcellular location">
    <subcellularLocation>
        <location evidence="1">Membrane</location>
        <topology evidence="1">Multi-pass membrane protein</topology>
    </subcellularLocation>
</comment>
<keyword evidence="5 9" id="KW-0812">Transmembrane</keyword>
<dbReference type="InterPro" id="IPR050925">
    <property type="entry name" value="Rhomboid_protease_S54"/>
</dbReference>
<protein>
    <submittedName>
        <fullName evidence="12">Rhomboid family intramembrane serine protease GlpG</fullName>
        <ecNumber evidence="12">3.4.21.105</ecNumber>
    </submittedName>
</protein>
<evidence type="ECO:0000313" key="13">
    <source>
        <dbReference type="Proteomes" id="UP000664654"/>
    </source>
</evidence>
<feature type="transmembrane region" description="Helical" evidence="9">
    <location>
        <begin position="242"/>
        <end position="260"/>
    </location>
</feature>
<evidence type="ECO:0000256" key="3">
    <source>
        <dbReference type="ARBA" id="ARBA00022475"/>
    </source>
</evidence>
<evidence type="ECO:0000313" key="12">
    <source>
        <dbReference type="EMBL" id="MBN7823603.1"/>
    </source>
</evidence>
<proteinExistence type="inferred from homology"/>
<dbReference type="EMBL" id="JAFKCV010000001">
    <property type="protein sequence ID" value="MBN7823603.1"/>
    <property type="molecule type" value="Genomic_DNA"/>
</dbReference>
<dbReference type="InterPro" id="IPR022732">
    <property type="entry name" value="Peptidase_S54_GlpG_N"/>
</dbReference>
<evidence type="ECO:0000256" key="8">
    <source>
        <dbReference type="ARBA" id="ARBA00023136"/>
    </source>
</evidence>
<dbReference type="NCBIfam" id="TIGR04239">
    <property type="entry name" value="rhombo_GlpG"/>
    <property type="match status" value="1"/>
</dbReference>
<evidence type="ECO:0000259" key="10">
    <source>
        <dbReference type="Pfam" id="PF01694"/>
    </source>
</evidence>
<organism evidence="12 13">
    <name type="scientific">Bowmanella dokdonensis</name>
    <dbReference type="NCBI Taxonomy" id="751969"/>
    <lineage>
        <taxon>Bacteria</taxon>
        <taxon>Pseudomonadati</taxon>
        <taxon>Pseudomonadota</taxon>
        <taxon>Gammaproteobacteria</taxon>
        <taxon>Alteromonadales</taxon>
        <taxon>Alteromonadaceae</taxon>
        <taxon>Bowmanella</taxon>
    </lineage>
</organism>
<evidence type="ECO:0000256" key="5">
    <source>
        <dbReference type="ARBA" id="ARBA00022692"/>
    </source>
</evidence>
<feature type="transmembrane region" description="Helical" evidence="9">
    <location>
        <begin position="185"/>
        <end position="204"/>
    </location>
</feature>
<evidence type="ECO:0000256" key="2">
    <source>
        <dbReference type="ARBA" id="ARBA00009045"/>
    </source>
</evidence>
<dbReference type="SUPFAM" id="SSF144091">
    <property type="entry name" value="Rhomboid-like"/>
    <property type="match status" value="1"/>
</dbReference>
<dbReference type="PANTHER" id="PTHR43731">
    <property type="entry name" value="RHOMBOID PROTEASE"/>
    <property type="match status" value="1"/>
</dbReference>
<dbReference type="InterPro" id="IPR023662">
    <property type="entry name" value="Rhomboid_protease_GlpG"/>
</dbReference>
<keyword evidence="13" id="KW-1185">Reference proteome</keyword>
<feature type="transmembrane region" description="Helical" evidence="9">
    <location>
        <begin position="266"/>
        <end position="284"/>
    </location>
</feature>
<keyword evidence="12" id="KW-0645">Protease</keyword>
<dbReference type="GO" id="GO:0016020">
    <property type="term" value="C:membrane"/>
    <property type="evidence" value="ECO:0007669"/>
    <property type="project" value="UniProtKB-SubCell"/>
</dbReference>
<keyword evidence="6 12" id="KW-0378">Hydrolase</keyword>
<dbReference type="EC" id="3.4.21.105" evidence="12"/>
<comment type="caution">
    <text evidence="12">The sequence shown here is derived from an EMBL/GenBank/DDBJ whole genome shotgun (WGS) entry which is preliminary data.</text>
</comment>
<evidence type="ECO:0000256" key="7">
    <source>
        <dbReference type="ARBA" id="ARBA00022989"/>
    </source>
</evidence>
<keyword evidence="8 9" id="KW-0472">Membrane</keyword>
<evidence type="ECO:0000259" key="11">
    <source>
        <dbReference type="Pfam" id="PF12122"/>
    </source>
</evidence>
<accession>A0A939IKW8</accession>
<dbReference type="Gene3D" id="3.30.70.2350">
    <property type="match status" value="1"/>
</dbReference>
<evidence type="ECO:0000256" key="4">
    <source>
        <dbReference type="ARBA" id="ARBA00022519"/>
    </source>
</evidence>
<dbReference type="GO" id="GO:0006508">
    <property type="term" value="P:proteolysis"/>
    <property type="evidence" value="ECO:0007669"/>
    <property type="project" value="UniProtKB-KW"/>
</dbReference>
<dbReference type="PANTHER" id="PTHR43731:SF14">
    <property type="entry name" value="PRESENILIN-ASSOCIATED RHOMBOID-LIKE PROTEIN, MITOCHONDRIAL"/>
    <property type="match status" value="1"/>
</dbReference>
<gene>
    <name evidence="12" type="primary">glpG</name>
    <name evidence="12" type="ORF">J0A66_00065</name>
</gene>
<evidence type="ECO:0000256" key="6">
    <source>
        <dbReference type="ARBA" id="ARBA00022801"/>
    </source>
</evidence>
<dbReference type="GO" id="GO:0004252">
    <property type="term" value="F:serine-type endopeptidase activity"/>
    <property type="evidence" value="ECO:0007669"/>
    <property type="project" value="InterPro"/>
</dbReference>
<sequence length="286" mass="31803">MSADEPEQRLLIAFGRESDARLLSSYLKQQGIAVVYQRLTGEHAHGLVLLDPVQRDEAKGLIAAFLDNPRAQKYQQAAWQQGELVKMQTAGTDTPGEWLARARSAPLTSLILILCLLVYGASLLGWFMPLLQWLSFQPVAILLDNQQWWRLLGPAFLHFSALHIIFNLLWWGLLGGQVEKRLGTVNLSIIFLLTAVLSNYGQFIASGPNFGGLSGVVYGLMGFVWWCGWLRPQWGLSLSRPLVGFILVWLVLGYADVLWVSMANTAHTIGLITGCLLAVIYTRVGR</sequence>
<dbReference type="InterPro" id="IPR022764">
    <property type="entry name" value="Peptidase_S54_rhomboid_dom"/>
</dbReference>
<keyword evidence="3" id="KW-1003">Cell membrane</keyword>
<evidence type="ECO:0000256" key="1">
    <source>
        <dbReference type="ARBA" id="ARBA00004141"/>
    </source>
</evidence>
<feature type="transmembrane region" description="Helical" evidence="9">
    <location>
        <begin position="107"/>
        <end position="128"/>
    </location>
</feature>
<keyword evidence="4" id="KW-0997">Cell inner membrane</keyword>
<feature type="domain" description="Peptidase S54 GlpG peptidase N-terminal" evidence="11">
    <location>
        <begin position="11"/>
        <end position="84"/>
    </location>
</feature>
<dbReference type="InterPro" id="IPR035952">
    <property type="entry name" value="Rhomboid-like_sf"/>
</dbReference>
<reference evidence="12" key="1">
    <citation type="submission" date="2021-03" db="EMBL/GenBank/DDBJ databases">
        <title>novel species isolated from a fishpond in China.</title>
        <authorList>
            <person name="Lu H."/>
            <person name="Cai Z."/>
        </authorList>
    </citation>
    <scope>NUCLEOTIDE SEQUENCE</scope>
    <source>
        <strain evidence="12">JCM 30855</strain>
    </source>
</reference>
<dbReference type="Pfam" id="PF01694">
    <property type="entry name" value="Rhomboid"/>
    <property type="match status" value="1"/>
</dbReference>
<feature type="transmembrane region" description="Helical" evidence="9">
    <location>
        <begin position="148"/>
        <end position="173"/>
    </location>
</feature>
<name>A0A939IKW8_9ALTE</name>
<feature type="transmembrane region" description="Helical" evidence="9">
    <location>
        <begin position="210"/>
        <end position="230"/>
    </location>
</feature>
<dbReference type="AlphaFoldDB" id="A0A939IKW8"/>
<dbReference type="RefSeq" id="WP_206571730.1">
    <property type="nucleotide sequence ID" value="NZ_JAFKCV010000001.1"/>
</dbReference>
<dbReference type="Pfam" id="PF12122">
    <property type="entry name" value="Rhomboid_N"/>
    <property type="match status" value="1"/>
</dbReference>
<feature type="domain" description="Peptidase S54 rhomboid" evidence="10">
    <location>
        <begin position="146"/>
        <end position="282"/>
    </location>
</feature>
<keyword evidence="7 9" id="KW-1133">Transmembrane helix</keyword>
<evidence type="ECO:0000256" key="9">
    <source>
        <dbReference type="SAM" id="Phobius"/>
    </source>
</evidence>
<dbReference type="Gene3D" id="1.20.1540.10">
    <property type="entry name" value="Rhomboid-like"/>
    <property type="match status" value="1"/>
</dbReference>